<sequence>MKGGHDASVKVKEVADLVGISVRTLHHYDAIGLLTPDGTTEAGYRLYSDENLEMLQQILFFRELDFPLTKIKEMIHSPSFDRLEALELHRSMLLDKRCRLDKMIATIDKTMQHAKGEIQMTTKEKFEGFDFSRNPYEQEARERWGDEAVDKANGKVGSMSKDEQEVVAQTMNGIYAKLAELRSGSPDSAEAQAAIKEWYDLLNQMGSYSLEAFKCLGQMYVDDERFTKNIDRFGDGLAKFMRDAMAVYADTNRK</sequence>
<evidence type="ECO:0000256" key="1">
    <source>
        <dbReference type="ARBA" id="ARBA00023015"/>
    </source>
</evidence>
<dbReference type="Pfam" id="PF07739">
    <property type="entry name" value="TipAS"/>
    <property type="match status" value="1"/>
</dbReference>
<evidence type="ECO:0000256" key="4">
    <source>
        <dbReference type="ARBA" id="ARBA00023163"/>
    </source>
</evidence>
<dbReference type="Pfam" id="PF13411">
    <property type="entry name" value="MerR_1"/>
    <property type="match status" value="1"/>
</dbReference>
<dbReference type="PANTHER" id="PTHR30204">
    <property type="entry name" value="REDOX-CYCLING DRUG-SENSING TRANSCRIPTIONAL ACTIVATOR SOXR"/>
    <property type="match status" value="1"/>
</dbReference>
<keyword evidence="7" id="KW-1185">Reference proteome</keyword>
<dbReference type="SUPFAM" id="SSF46955">
    <property type="entry name" value="Putative DNA-binding domain"/>
    <property type="match status" value="1"/>
</dbReference>
<dbReference type="EMBL" id="JNVM01000064">
    <property type="protein sequence ID" value="KEQ21747.1"/>
    <property type="molecule type" value="Genomic_DNA"/>
</dbReference>
<dbReference type="Proteomes" id="UP000028123">
    <property type="component" value="Unassembled WGS sequence"/>
</dbReference>
<keyword evidence="1" id="KW-0805">Transcription regulation</keyword>
<dbReference type="Gene3D" id="1.10.490.50">
    <property type="entry name" value="Antibiotic binding domain of TipA-like multidrug resistance regulators"/>
    <property type="match status" value="1"/>
</dbReference>
<evidence type="ECO:0000256" key="3">
    <source>
        <dbReference type="ARBA" id="ARBA00023159"/>
    </source>
</evidence>
<dbReference type="Gene3D" id="1.10.1660.10">
    <property type="match status" value="1"/>
</dbReference>
<dbReference type="PANTHER" id="PTHR30204:SF90">
    <property type="entry name" value="HTH-TYPE TRANSCRIPTIONAL ACTIVATOR MTA"/>
    <property type="match status" value="1"/>
</dbReference>
<dbReference type="GO" id="GO:0003700">
    <property type="term" value="F:DNA-binding transcription factor activity"/>
    <property type="evidence" value="ECO:0007669"/>
    <property type="project" value="InterPro"/>
</dbReference>
<reference evidence="6 7" key="1">
    <citation type="submission" date="2014-06" db="EMBL/GenBank/DDBJ databases">
        <title>Draft genome sequence of Paenibacillus sp. MSt1.</title>
        <authorList>
            <person name="Aw Y.K."/>
            <person name="Ong K.S."/>
            <person name="Gan H.M."/>
            <person name="Lee S.M."/>
        </authorList>
    </citation>
    <scope>NUCLEOTIDE SEQUENCE [LARGE SCALE GENOMIC DNA]</scope>
    <source>
        <strain evidence="6 7">MSt1</strain>
    </source>
</reference>
<keyword evidence="2" id="KW-0238">DNA-binding</keyword>
<dbReference type="OrthoDB" id="9814833at2"/>
<feature type="domain" description="HTH merR-type" evidence="5">
    <location>
        <begin position="11"/>
        <end position="77"/>
    </location>
</feature>
<dbReference type="eggNOG" id="COG0789">
    <property type="taxonomic scope" value="Bacteria"/>
</dbReference>
<comment type="caution">
    <text evidence="6">The sequence shown here is derived from an EMBL/GenBank/DDBJ whole genome shotgun (WGS) entry which is preliminary data.</text>
</comment>
<dbReference type="AlphaFoldDB" id="A0A081NTH4"/>
<evidence type="ECO:0000313" key="7">
    <source>
        <dbReference type="Proteomes" id="UP000028123"/>
    </source>
</evidence>
<name>A0A081NTH4_9BACL</name>
<gene>
    <name evidence="6" type="ORF">ET33_33890</name>
</gene>
<evidence type="ECO:0000313" key="6">
    <source>
        <dbReference type="EMBL" id="KEQ21747.1"/>
    </source>
</evidence>
<accession>A0A081NTH4</accession>
<dbReference type="SMART" id="SM00422">
    <property type="entry name" value="HTH_MERR"/>
    <property type="match status" value="1"/>
</dbReference>
<dbReference type="SUPFAM" id="SSF89082">
    <property type="entry name" value="Antibiotic binding domain of TipA-like multidrug resistance regulators"/>
    <property type="match status" value="1"/>
</dbReference>
<proteinExistence type="predicted"/>
<organism evidence="6 7">
    <name type="scientific">Paenibacillus tyrfis</name>
    <dbReference type="NCBI Taxonomy" id="1501230"/>
    <lineage>
        <taxon>Bacteria</taxon>
        <taxon>Bacillati</taxon>
        <taxon>Bacillota</taxon>
        <taxon>Bacilli</taxon>
        <taxon>Bacillales</taxon>
        <taxon>Paenibacillaceae</taxon>
        <taxon>Paenibacillus</taxon>
    </lineage>
</organism>
<dbReference type="PROSITE" id="PS50937">
    <property type="entry name" value="HTH_MERR_2"/>
    <property type="match status" value="1"/>
</dbReference>
<dbReference type="GO" id="GO:0003677">
    <property type="term" value="F:DNA binding"/>
    <property type="evidence" value="ECO:0007669"/>
    <property type="project" value="UniProtKB-KW"/>
</dbReference>
<dbReference type="InterPro" id="IPR000551">
    <property type="entry name" value="MerR-type_HTH_dom"/>
</dbReference>
<dbReference type="CDD" id="cd01106">
    <property type="entry name" value="HTH_TipAL-Mta"/>
    <property type="match status" value="1"/>
</dbReference>
<dbReference type="InterPro" id="IPR009061">
    <property type="entry name" value="DNA-bd_dom_put_sf"/>
</dbReference>
<evidence type="ECO:0000256" key="2">
    <source>
        <dbReference type="ARBA" id="ARBA00023125"/>
    </source>
</evidence>
<dbReference type="InterPro" id="IPR047057">
    <property type="entry name" value="MerR_fam"/>
</dbReference>
<dbReference type="InterPro" id="IPR012925">
    <property type="entry name" value="TipAS_dom"/>
</dbReference>
<keyword evidence="3" id="KW-0010">Activator</keyword>
<keyword evidence="4" id="KW-0804">Transcription</keyword>
<evidence type="ECO:0000259" key="5">
    <source>
        <dbReference type="PROSITE" id="PS50937"/>
    </source>
</evidence>
<dbReference type="InterPro" id="IPR036244">
    <property type="entry name" value="TipA-like_antibiotic-bd"/>
</dbReference>
<protein>
    <submittedName>
        <fullName evidence="6">MerR family transcriptional regulator</fullName>
    </submittedName>
</protein>